<keyword evidence="10" id="KW-1185">Reference proteome</keyword>
<dbReference type="InterPro" id="IPR050556">
    <property type="entry name" value="Type_II_TA_system_RNase"/>
</dbReference>
<evidence type="ECO:0000256" key="5">
    <source>
        <dbReference type="ARBA" id="ARBA00022801"/>
    </source>
</evidence>
<keyword evidence="4" id="KW-0479">Metal-binding</keyword>
<dbReference type="Pfam" id="PF01850">
    <property type="entry name" value="PIN"/>
    <property type="match status" value="1"/>
</dbReference>
<name>A0ABV4WMV8_9CYAN</name>
<evidence type="ECO:0000256" key="2">
    <source>
        <dbReference type="ARBA" id="ARBA00022649"/>
    </source>
</evidence>
<proteinExistence type="inferred from homology"/>
<dbReference type="SUPFAM" id="SSF88723">
    <property type="entry name" value="PIN domain-like"/>
    <property type="match status" value="1"/>
</dbReference>
<comment type="similarity">
    <text evidence="7">Belongs to the PINc/VapC protein family.</text>
</comment>
<feature type="domain" description="PIN" evidence="8">
    <location>
        <begin position="2"/>
        <end position="121"/>
    </location>
</feature>
<dbReference type="Gene3D" id="3.40.50.1010">
    <property type="entry name" value="5'-nuclease"/>
    <property type="match status" value="1"/>
</dbReference>
<comment type="caution">
    <text evidence="9">The sequence shown here is derived from an EMBL/GenBank/DDBJ whole genome shotgun (WGS) entry which is preliminary data.</text>
</comment>
<keyword evidence="2" id="KW-1277">Toxin-antitoxin system</keyword>
<keyword evidence="6" id="KW-0460">Magnesium</keyword>
<dbReference type="PANTHER" id="PTHR33653">
    <property type="entry name" value="RIBONUCLEASE VAPC2"/>
    <property type="match status" value="1"/>
</dbReference>
<evidence type="ECO:0000313" key="10">
    <source>
        <dbReference type="Proteomes" id="UP001576780"/>
    </source>
</evidence>
<protein>
    <submittedName>
        <fullName evidence="9">Type II toxin-antitoxin system VapC family toxin</fullName>
    </submittedName>
</protein>
<evidence type="ECO:0000256" key="4">
    <source>
        <dbReference type="ARBA" id="ARBA00022723"/>
    </source>
</evidence>
<evidence type="ECO:0000259" key="8">
    <source>
        <dbReference type="Pfam" id="PF01850"/>
    </source>
</evidence>
<organism evidence="9 10">
    <name type="scientific">Floridaenema evergladense BLCC-F167</name>
    <dbReference type="NCBI Taxonomy" id="3153639"/>
    <lineage>
        <taxon>Bacteria</taxon>
        <taxon>Bacillati</taxon>
        <taxon>Cyanobacteriota</taxon>
        <taxon>Cyanophyceae</taxon>
        <taxon>Oscillatoriophycideae</taxon>
        <taxon>Aerosakkonematales</taxon>
        <taxon>Aerosakkonemataceae</taxon>
        <taxon>Floridanema</taxon>
        <taxon>Floridanema evergladense</taxon>
    </lineage>
</organism>
<evidence type="ECO:0000256" key="1">
    <source>
        <dbReference type="ARBA" id="ARBA00001946"/>
    </source>
</evidence>
<reference evidence="9 10" key="1">
    <citation type="submission" date="2024-09" db="EMBL/GenBank/DDBJ databases">
        <title>Floridaenema gen nov. (Aerosakkonemataceae, Aerosakkonematales ord. nov., Cyanobacteria) from benthic tropical and subtropical fresh waters, with the description of four new species.</title>
        <authorList>
            <person name="Moretto J.A."/>
            <person name="Berthold D.E."/>
            <person name="Lefler F.W."/>
            <person name="Huang I.-S."/>
            <person name="Laughinghouse H. IV."/>
        </authorList>
    </citation>
    <scope>NUCLEOTIDE SEQUENCE [LARGE SCALE GENOMIC DNA]</scope>
    <source>
        <strain evidence="9 10">BLCC-F167</strain>
    </source>
</reference>
<gene>
    <name evidence="9" type="ORF">ACE1CA_17960</name>
</gene>
<evidence type="ECO:0000256" key="7">
    <source>
        <dbReference type="ARBA" id="ARBA00038093"/>
    </source>
</evidence>
<keyword evidence="3" id="KW-0540">Nuclease</keyword>
<evidence type="ECO:0000313" key="9">
    <source>
        <dbReference type="EMBL" id="MFB2836420.1"/>
    </source>
</evidence>
<keyword evidence="5" id="KW-0378">Hydrolase</keyword>
<dbReference type="InterPro" id="IPR002716">
    <property type="entry name" value="PIN_dom"/>
</dbReference>
<sequence>MYLLDTNICIALLKENSLAVSQFNQKSTQCYLSTIVIAELFKGVYCSSKVEQNLKVLNEFISLIPTVEFDLKAAQEFGKIQAELRQIGKPTGEIDAIIAAVARSKKFILVTDNIRHFENIANLQLENWLVSEKT</sequence>
<dbReference type="PANTHER" id="PTHR33653:SF1">
    <property type="entry name" value="RIBONUCLEASE VAPC2"/>
    <property type="match status" value="1"/>
</dbReference>
<dbReference type="Proteomes" id="UP001576780">
    <property type="component" value="Unassembled WGS sequence"/>
</dbReference>
<evidence type="ECO:0000256" key="6">
    <source>
        <dbReference type="ARBA" id="ARBA00022842"/>
    </source>
</evidence>
<dbReference type="CDD" id="cd09881">
    <property type="entry name" value="PIN_VapC4-5_FitB-like"/>
    <property type="match status" value="1"/>
</dbReference>
<dbReference type="InterPro" id="IPR029060">
    <property type="entry name" value="PIN-like_dom_sf"/>
</dbReference>
<dbReference type="RefSeq" id="WP_413278804.1">
    <property type="nucleotide sequence ID" value="NZ_JBHFNT010000150.1"/>
</dbReference>
<dbReference type="EMBL" id="JBHFNT010000150">
    <property type="protein sequence ID" value="MFB2836420.1"/>
    <property type="molecule type" value="Genomic_DNA"/>
</dbReference>
<comment type="cofactor">
    <cofactor evidence="1">
        <name>Mg(2+)</name>
        <dbReference type="ChEBI" id="CHEBI:18420"/>
    </cofactor>
</comment>
<accession>A0ABV4WMV8</accession>
<evidence type="ECO:0000256" key="3">
    <source>
        <dbReference type="ARBA" id="ARBA00022722"/>
    </source>
</evidence>